<sequence length="260" mass="30700">MEKIQLIKGVNQLINEKSRKNEINYYLKNNIYGCVYLLINKEENKPYIGIILQKTTFSRRFITHVGIAKNFMKYNKKMSKIKNIFYKYSKKEDWNYAIIDIAFSKEELNKLEKKYIQKYNSIKNGYNEVYGGRGGCLGYKHTLEDKQKISYNNHIREVSEETKRKIGNANKGKFNKSPLCKKIDVHINNVFVKTFPSIMEIIRFFELSKTNESTIRKILHKQGKTLKKVLTFAYNKETKIQTLTDEQIKNTFKSLTSRPT</sequence>
<dbReference type="Pfam" id="PF07460">
    <property type="entry name" value="NUMOD3"/>
    <property type="match status" value="1"/>
</dbReference>
<evidence type="ECO:0000256" key="1">
    <source>
        <dbReference type="ARBA" id="ARBA00010045"/>
    </source>
</evidence>
<dbReference type="SUPFAM" id="SSF82771">
    <property type="entry name" value="GIY-YIG endonuclease"/>
    <property type="match status" value="1"/>
</dbReference>
<protein>
    <recommendedName>
        <fullName evidence="2">GIY-YIG domain-containing protein</fullName>
    </recommendedName>
</protein>
<dbReference type="Gene3D" id="3.40.1440.10">
    <property type="entry name" value="GIY-YIG endonuclease"/>
    <property type="match status" value="1"/>
</dbReference>
<gene>
    <name evidence="3" type="ORF">A2J07_00310</name>
</gene>
<dbReference type="Proteomes" id="UP000075816">
    <property type="component" value="Unassembled WGS sequence"/>
</dbReference>
<dbReference type="Pfam" id="PF01541">
    <property type="entry name" value="GIY-YIG"/>
    <property type="match status" value="1"/>
</dbReference>
<dbReference type="InterPro" id="IPR000305">
    <property type="entry name" value="GIY-YIG_endonuc"/>
</dbReference>
<comment type="caution">
    <text evidence="3">The sequence shown here is derived from an EMBL/GenBank/DDBJ whole genome shotgun (WGS) entry which is preliminary data.</text>
</comment>
<dbReference type="PROSITE" id="PS50164">
    <property type="entry name" value="GIY_YIG"/>
    <property type="match status" value="1"/>
</dbReference>
<dbReference type="AlphaFoldDB" id="A0A162J684"/>
<comment type="similarity">
    <text evidence="1">To endonucleases of group I introns of fungi and phage.</text>
</comment>
<evidence type="ECO:0000313" key="4">
    <source>
        <dbReference type="Proteomes" id="UP000075816"/>
    </source>
</evidence>
<accession>A0A162J684</accession>
<dbReference type="SMART" id="SM00496">
    <property type="entry name" value="IENR2"/>
    <property type="match status" value="2"/>
</dbReference>
<evidence type="ECO:0000313" key="3">
    <source>
        <dbReference type="EMBL" id="KYL05210.1"/>
    </source>
</evidence>
<reference evidence="3 4" key="1">
    <citation type="submission" date="2016-03" db="EMBL/GenBank/DDBJ databases">
        <title>Comparative genomics of human isolates of Fusobacterium necrophorum.</title>
        <authorList>
            <person name="Jensen A."/>
            <person name="Bank S."/>
            <person name="Andersen P.S."/>
            <person name="Kristensen L.H."/>
            <person name="Prag J."/>
        </authorList>
    </citation>
    <scope>NUCLEOTIDE SEQUENCE [LARGE SCALE GENOMIC DNA]</scope>
    <source>
        <strain evidence="3 4">LS_1264</strain>
    </source>
</reference>
<dbReference type="InterPro" id="IPR003611">
    <property type="entry name" value="NUMOD3"/>
</dbReference>
<organism evidence="3 4">
    <name type="scientific">Fusobacterium necrophorum subsp. funduliforme</name>
    <dbReference type="NCBI Taxonomy" id="143387"/>
    <lineage>
        <taxon>Bacteria</taxon>
        <taxon>Fusobacteriati</taxon>
        <taxon>Fusobacteriota</taxon>
        <taxon>Fusobacteriia</taxon>
        <taxon>Fusobacteriales</taxon>
        <taxon>Fusobacteriaceae</taxon>
        <taxon>Fusobacterium</taxon>
    </lineage>
</organism>
<dbReference type="EMBL" id="LVEA01000001">
    <property type="protein sequence ID" value="KYL05210.1"/>
    <property type="molecule type" value="Genomic_DNA"/>
</dbReference>
<evidence type="ECO:0000259" key="2">
    <source>
        <dbReference type="PROSITE" id="PS50164"/>
    </source>
</evidence>
<name>A0A162J684_9FUSO</name>
<proteinExistence type="predicted"/>
<feature type="domain" description="GIY-YIG" evidence="2">
    <location>
        <begin position="31"/>
        <end position="125"/>
    </location>
</feature>
<dbReference type="InterPro" id="IPR035901">
    <property type="entry name" value="GIY-YIG_endonuc_sf"/>
</dbReference>
<dbReference type="GO" id="GO:0003677">
    <property type="term" value="F:DNA binding"/>
    <property type="evidence" value="ECO:0007669"/>
    <property type="project" value="InterPro"/>
</dbReference>
<dbReference type="RefSeq" id="WP_062680678.1">
    <property type="nucleotide sequence ID" value="NZ_CAXOUF010000029.1"/>
</dbReference>